<accession>T2ILW2</accession>
<dbReference type="EMBL" id="CAQL01000078">
    <property type="protein sequence ID" value="CCQ54028.1"/>
    <property type="molecule type" value="Genomic_DNA"/>
</dbReference>
<evidence type="ECO:0000313" key="1">
    <source>
        <dbReference type="EMBL" id="CCQ54028.1"/>
    </source>
</evidence>
<reference evidence="1 2" key="1">
    <citation type="submission" date="2013-01" db="EMBL/GenBank/DDBJ databases">
        <authorList>
            <person name="Bench S."/>
        </authorList>
    </citation>
    <scope>NUCLEOTIDE SEQUENCE [LARGE SCALE GENOMIC DNA]</scope>
    <source>
        <strain evidence="1 2">WH 0005</strain>
    </source>
</reference>
<name>T2ILW2_CROWT</name>
<organism evidence="1 2">
    <name type="scientific">Crocosphaera watsonii WH 0005</name>
    <dbReference type="NCBI Taxonomy" id="423472"/>
    <lineage>
        <taxon>Bacteria</taxon>
        <taxon>Bacillati</taxon>
        <taxon>Cyanobacteriota</taxon>
        <taxon>Cyanophyceae</taxon>
        <taxon>Oscillatoriophycideae</taxon>
        <taxon>Chroococcales</taxon>
        <taxon>Aphanothecaceae</taxon>
        <taxon>Crocosphaera</taxon>
    </lineage>
</organism>
<dbReference type="Proteomes" id="UP000017981">
    <property type="component" value="Unassembled WGS sequence"/>
</dbReference>
<protein>
    <submittedName>
        <fullName evidence="1">Uncharacterized protein</fullName>
    </submittedName>
</protein>
<proteinExistence type="predicted"/>
<sequence length="73" mass="8421">MIKWLKYQERILLMAVTISDDCLEAAIGYFDKNLSEDSVLVANGNECYKVKIPEEAKNLKGRAKKYRVKLKIL</sequence>
<comment type="caution">
    <text evidence="1">The sequence shown here is derived from an EMBL/GenBank/DDBJ whole genome shotgun (WGS) entry which is preliminary data.</text>
</comment>
<dbReference type="GeneID" id="88767387"/>
<gene>
    <name evidence="1" type="ORF">CWATWH0005_186</name>
</gene>
<dbReference type="AlphaFoldDB" id="T2ILW2"/>
<dbReference type="RefSeq" id="WP_021832291.1">
    <property type="nucleotide sequence ID" value="NZ_CAQL01000078.1"/>
</dbReference>
<evidence type="ECO:0000313" key="2">
    <source>
        <dbReference type="Proteomes" id="UP000017981"/>
    </source>
</evidence>
<reference evidence="1 2" key="2">
    <citation type="submission" date="2013-09" db="EMBL/GenBank/DDBJ databases">
        <title>Whole genome comparison of six Crocosphaera watsonii strains with differing phenotypes.</title>
        <authorList>
            <person name="Bench S.R."/>
            <person name="Heller P."/>
            <person name="Frank I."/>
            <person name="Arciniega M."/>
            <person name="Shilova I.N."/>
            <person name="Zehr J.P."/>
        </authorList>
    </citation>
    <scope>NUCLEOTIDE SEQUENCE [LARGE SCALE GENOMIC DNA]</scope>
    <source>
        <strain evidence="1 2">WH 0005</strain>
    </source>
</reference>